<protein>
    <submittedName>
        <fullName evidence="1">Uncharacterized protein</fullName>
    </submittedName>
</protein>
<dbReference type="EMBL" id="ML991796">
    <property type="protein sequence ID" value="KAF2234721.1"/>
    <property type="molecule type" value="Genomic_DNA"/>
</dbReference>
<dbReference type="AlphaFoldDB" id="A0A6A6HA79"/>
<evidence type="ECO:0000313" key="1">
    <source>
        <dbReference type="EMBL" id="KAF2234721.1"/>
    </source>
</evidence>
<sequence>MAIPRWADFGGDLLITPQRERSPCEVPIYSTLGLFYSPVLNIFSLSQVNCVSIRHLHPPLELSFSCSLTKRAGNLHRHRLWQLFSHSKLPPTSSITWSMMPAILALVLAAGTPIMATTAATNTGITSSFAALL</sequence>
<keyword evidence="2" id="KW-1185">Reference proteome</keyword>
<dbReference type="Proteomes" id="UP000800092">
    <property type="component" value="Unassembled WGS sequence"/>
</dbReference>
<evidence type="ECO:0000313" key="2">
    <source>
        <dbReference type="Proteomes" id="UP000800092"/>
    </source>
</evidence>
<gene>
    <name evidence="1" type="ORF">EV356DRAFT_141988</name>
</gene>
<name>A0A6A6HA79_VIRVR</name>
<organism evidence="1 2">
    <name type="scientific">Viridothelium virens</name>
    <name type="common">Speckled blister lichen</name>
    <name type="synonym">Trypethelium virens</name>
    <dbReference type="NCBI Taxonomy" id="1048519"/>
    <lineage>
        <taxon>Eukaryota</taxon>
        <taxon>Fungi</taxon>
        <taxon>Dikarya</taxon>
        <taxon>Ascomycota</taxon>
        <taxon>Pezizomycotina</taxon>
        <taxon>Dothideomycetes</taxon>
        <taxon>Dothideomycetes incertae sedis</taxon>
        <taxon>Trypetheliales</taxon>
        <taxon>Trypetheliaceae</taxon>
        <taxon>Viridothelium</taxon>
    </lineage>
</organism>
<proteinExistence type="predicted"/>
<reference evidence="1" key="1">
    <citation type="journal article" date="2020" name="Stud. Mycol.">
        <title>101 Dothideomycetes genomes: a test case for predicting lifestyles and emergence of pathogens.</title>
        <authorList>
            <person name="Haridas S."/>
            <person name="Albert R."/>
            <person name="Binder M."/>
            <person name="Bloem J."/>
            <person name="Labutti K."/>
            <person name="Salamov A."/>
            <person name="Andreopoulos B."/>
            <person name="Baker S."/>
            <person name="Barry K."/>
            <person name="Bills G."/>
            <person name="Bluhm B."/>
            <person name="Cannon C."/>
            <person name="Castanera R."/>
            <person name="Culley D."/>
            <person name="Daum C."/>
            <person name="Ezra D."/>
            <person name="Gonzalez J."/>
            <person name="Henrissat B."/>
            <person name="Kuo A."/>
            <person name="Liang C."/>
            <person name="Lipzen A."/>
            <person name="Lutzoni F."/>
            <person name="Magnuson J."/>
            <person name="Mondo S."/>
            <person name="Nolan M."/>
            <person name="Ohm R."/>
            <person name="Pangilinan J."/>
            <person name="Park H.-J."/>
            <person name="Ramirez L."/>
            <person name="Alfaro M."/>
            <person name="Sun H."/>
            <person name="Tritt A."/>
            <person name="Yoshinaga Y."/>
            <person name="Zwiers L.-H."/>
            <person name="Turgeon B."/>
            <person name="Goodwin S."/>
            <person name="Spatafora J."/>
            <person name="Crous P."/>
            <person name="Grigoriev I."/>
        </authorList>
    </citation>
    <scope>NUCLEOTIDE SEQUENCE</scope>
    <source>
        <strain evidence="1">Tuck. ex Michener</strain>
    </source>
</reference>
<accession>A0A6A6HA79</accession>